<dbReference type="Proteomes" id="UP000243499">
    <property type="component" value="Chromosome 3"/>
</dbReference>
<organism evidence="2">
    <name type="scientific">Panicum hallii</name>
    <dbReference type="NCBI Taxonomy" id="206008"/>
    <lineage>
        <taxon>Eukaryota</taxon>
        <taxon>Viridiplantae</taxon>
        <taxon>Streptophyta</taxon>
        <taxon>Embryophyta</taxon>
        <taxon>Tracheophyta</taxon>
        <taxon>Spermatophyta</taxon>
        <taxon>Magnoliopsida</taxon>
        <taxon>Liliopsida</taxon>
        <taxon>Poales</taxon>
        <taxon>Poaceae</taxon>
        <taxon>PACMAD clade</taxon>
        <taxon>Panicoideae</taxon>
        <taxon>Panicodae</taxon>
        <taxon>Paniceae</taxon>
        <taxon>Panicinae</taxon>
        <taxon>Panicum</taxon>
        <taxon>Panicum sect. Panicum</taxon>
    </lineage>
</organism>
<protein>
    <submittedName>
        <fullName evidence="2">Uncharacterized protein</fullName>
    </submittedName>
</protein>
<gene>
    <name evidence="2" type="ORF">PAHAL_3G150800</name>
</gene>
<proteinExistence type="predicted"/>
<feature type="compositionally biased region" description="Low complexity" evidence="1">
    <location>
        <begin position="176"/>
        <end position="192"/>
    </location>
</feature>
<evidence type="ECO:0000256" key="1">
    <source>
        <dbReference type="SAM" id="MobiDB-lite"/>
    </source>
</evidence>
<reference evidence="2" key="1">
    <citation type="submission" date="2018-04" db="EMBL/GenBank/DDBJ databases">
        <title>WGS assembly of Panicum hallii.</title>
        <authorList>
            <person name="Lovell J."/>
            <person name="Jenkins J."/>
            <person name="Lowry D."/>
            <person name="Mamidi S."/>
            <person name="Sreedasyam A."/>
            <person name="Weng X."/>
            <person name="Barry K."/>
            <person name="Bonette J."/>
            <person name="Campitelli B."/>
            <person name="Daum C."/>
            <person name="Gordon S."/>
            <person name="Gould B."/>
            <person name="Lipzen A."/>
            <person name="Macqueen A."/>
            <person name="Palacio-Mejia J."/>
            <person name="Plott C."/>
            <person name="Shakirov E."/>
            <person name="Shu S."/>
            <person name="Yoshinaga Y."/>
            <person name="Zane M."/>
            <person name="Rokhsar D."/>
            <person name="Grimwood J."/>
            <person name="Schmutz J."/>
            <person name="Juenger T."/>
        </authorList>
    </citation>
    <scope>NUCLEOTIDE SEQUENCE [LARGE SCALE GENOMIC DNA]</scope>
    <source>
        <strain evidence="2">FIL2</strain>
    </source>
</reference>
<evidence type="ECO:0000313" key="2">
    <source>
        <dbReference type="EMBL" id="PVH61900.1"/>
    </source>
</evidence>
<dbReference type="EMBL" id="CM008048">
    <property type="protein sequence ID" value="PVH61900.1"/>
    <property type="molecule type" value="Genomic_DNA"/>
</dbReference>
<dbReference type="Gramene" id="PVH61900">
    <property type="protein sequence ID" value="PVH61900"/>
    <property type="gene ID" value="PAHAL_3G150800"/>
</dbReference>
<accession>A0A2T8KI95</accession>
<feature type="region of interest" description="Disordered" evidence="1">
    <location>
        <begin position="175"/>
        <end position="262"/>
    </location>
</feature>
<dbReference type="AlphaFoldDB" id="A0A2T8KI95"/>
<sequence>MDGMIDEGGACWWMVGGGTHATLIPAHHSRTSLLRLPCWLSGLRQGRQPATANSKAEWNFFGWEISKEHGSSVLLADSIPVAVPSSAPPSLQLHSIGLDSSPLPRPRPWMIGSPPAAGHAPSENWRGTWCSGAGAAPTSAPACWRAPPPPGCSSTARAAATPRSPSPPTCCCCSSPCSSSGPRPRASSTGRRPPSRRCASRSGPWTRRQPCCAPPSTPSAPASMTSPRAGTRSSSAGSSSACGPSRSSAASPTSPPSATRVSWLFLRSRHCTRNTKNASTRT</sequence>
<name>A0A2T8KI95_9POAL</name>
<feature type="compositionally biased region" description="Low complexity" evidence="1">
    <location>
        <begin position="219"/>
        <end position="260"/>
    </location>
</feature>